<feature type="transmembrane region" description="Helical" evidence="6">
    <location>
        <begin position="110"/>
        <end position="132"/>
    </location>
</feature>
<organism evidence="9 10">
    <name type="scientific">Caulobacter ginsengisoli</name>
    <dbReference type="NCBI Taxonomy" id="400775"/>
    <lineage>
        <taxon>Bacteria</taxon>
        <taxon>Pseudomonadati</taxon>
        <taxon>Pseudomonadota</taxon>
        <taxon>Alphaproteobacteria</taxon>
        <taxon>Caulobacterales</taxon>
        <taxon>Caulobacteraceae</taxon>
        <taxon>Caulobacter</taxon>
    </lineage>
</organism>
<evidence type="ECO:0000313" key="9">
    <source>
        <dbReference type="EMBL" id="MDQ0466464.1"/>
    </source>
</evidence>
<dbReference type="RefSeq" id="WP_307352564.1">
    <property type="nucleotide sequence ID" value="NZ_JAUSVS010000011.1"/>
</dbReference>
<keyword evidence="9" id="KW-0808">Transferase</keyword>
<dbReference type="Gene3D" id="3.40.50.2300">
    <property type="match status" value="1"/>
</dbReference>
<keyword evidence="3 4" id="KW-0597">Phosphoprotein</keyword>
<feature type="coiled-coil region" evidence="5">
    <location>
        <begin position="193"/>
        <end position="227"/>
    </location>
</feature>
<dbReference type="InterPro" id="IPR005467">
    <property type="entry name" value="His_kinase_dom"/>
</dbReference>
<dbReference type="InterPro" id="IPR004358">
    <property type="entry name" value="Sig_transdc_His_kin-like_C"/>
</dbReference>
<dbReference type="PRINTS" id="PR00344">
    <property type="entry name" value="BCTRLSENSOR"/>
</dbReference>
<dbReference type="InterPro" id="IPR001789">
    <property type="entry name" value="Sig_transdc_resp-reg_receiver"/>
</dbReference>
<dbReference type="PANTHER" id="PTHR45339:SF5">
    <property type="entry name" value="HISTIDINE KINASE"/>
    <property type="match status" value="1"/>
</dbReference>
<keyword evidence="6" id="KW-0812">Transmembrane</keyword>
<dbReference type="Gene3D" id="1.10.287.130">
    <property type="match status" value="1"/>
</dbReference>
<gene>
    <name evidence="9" type="ORF">QO010_004257</name>
</gene>
<feature type="transmembrane region" description="Helical" evidence="6">
    <location>
        <begin position="51"/>
        <end position="72"/>
    </location>
</feature>
<name>A0ABU0IWS7_9CAUL</name>
<evidence type="ECO:0000256" key="3">
    <source>
        <dbReference type="ARBA" id="ARBA00022553"/>
    </source>
</evidence>
<evidence type="ECO:0000256" key="2">
    <source>
        <dbReference type="ARBA" id="ARBA00012438"/>
    </source>
</evidence>
<feature type="modified residue" description="4-aspartylphosphate" evidence="4">
    <location>
        <position position="526"/>
    </location>
</feature>
<dbReference type="EMBL" id="JAUSVS010000011">
    <property type="protein sequence ID" value="MDQ0466464.1"/>
    <property type="molecule type" value="Genomic_DNA"/>
</dbReference>
<feature type="domain" description="Histidine kinase" evidence="7">
    <location>
        <begin position="234"/>
        <end position="454"/>
    </location>
</feature>
<dbReference type="SUPFAM" id="SSF47384">
    <property type="entry name" value="Homodimeric domain of signal transducing histidine kinase"/>
    <property type="match status" value="1"/>
</dbReference>
<keyword evidence="10" id="KW-1185">Reference proteome</keyword>
<dbReference type="SUPFAM" id="SSF52172">
    <property type="entry name" value="CheY-like"/>
    <property type="match status" value="1"/>
</dbReference>
<evidence type="ECO:0000259" key="7">
    <source>
        <dbReference type="PROSITE" id="PS50109"/>
    </source>
</evidence>
<dbReference type="Pfam" id="PF00512">
    <property type="entry name" value="HisKA"/>
    <property type="match status" value="1"/>
</dbReference>
<dbReference type="CDD" id="cd17546">
    <property type="entry name" value="REC_hyHK_CKI1_RcsC-like"/>
    <property type="match status" value="1"/>
</dbReference>
<keyword evidence="6" id="KW-1133">Transmembrane helix</keyword>
<keyword evidence="6" id="KW-0472">Membrane</keyword>
<dbReference type="PROSITE" id="PS50110">
    <property type="entry name" value="RESPONSE_REGULATORY"/>
    <property type="match status" value="1"/>
</dbReference>
<comment type="catalytic activity">
    <reaction evidence="1">
        <text>ATP + protein L-histidine = ADP + protein N-phospho-L-histidine.</text>
        <dbReference type="EC" id="2.7.13.3"/>
    </reaction>
</comment>
<feature type="transmembrane region" description="Helical" evidence="6">
    <location>
        <begin position="84"/>
        <end position="104"/>
    </location>
</feature>
<dbReference type="InterPro" id="IPR003661">
    <property type="entry name" value="HisK_dim/P_dom"/>
</dbReference>
<dbReference type="Pfam" id="PF02518">
    <property type="entry name" value="HATPase_c"/>
    <property type="match status" value="1"/>
</dbReference>
<evidence type="ECO:0000256" key="5">
    <source>
        <dbReference type="SAM" id="Coils"/>
    </source>
</evidence>
<feature type="transmembrane region" description="Helical" evidence="6">
    <location>
        <begin position="27"/>
        <end position="45"/>
    </location>
</feature>
<feature type="transmembrane region" description="Helical" evidence="6">
    <location>
        <begin position="163"/>
        <end position="184"/>
    </location>
</feature>
<dbReference type="SMART" id="SM00388">
    <property type="entry name" value="HisKA"/>
    <property type="match status" value="1"/>
</dbReference>
<protein>
    <recommendedName>
        <fullName evidence="2">histidine kinase</fullName>
        <ecNumber evidence="2">2.7.13.3</ecNumber>
    </recommendedName>
</protein>
<dbReference type="InterPro" id="IPR011006">
    <property type="entry name" value="CheY-like_superfamily"/>
</dbReference>
<dbReference type="SUPFAM" id="SSF55874">
    <property type="entry name" value="ATPase domain of HSP90 chaperone/DNA topoisomerase II/histidine kinase"/>
    <property type="match status" value="1"/>
</dbReference>
<reference evidence="9 10" key="1">
    <citation type="submission" date="2023-07" db="EMBL/GenBank/DDBJ databases">
        <title>Genomic Encyclopedia of Type Strains, Phase IV (KMG-IV): sequencing the most valuable type-strain genomes for metagenomic binning, comparative biology and taxonomic classification.</title>
        <authorList>
            <person name="Goeker M."/>
        </authorList>
    </citation>
    <scope>NUCLEOTIDE SEQUENCE [LARGE SCALE GENOMIC DNA]</scope>
    <source>
        <strain evidence="9 10">DSM 18695</strain>
    </source>
</reference>
<feature type="transmembrane region" description="Helical" evidence="6">
    <location>
        <begin position="139"/>
        <end position="157"/>
    </location>
</feature>
<evidence type="ECO:0000256" key="6">
    <source>
        <dbReference type="SAM" id="Phobius"/>
    </source>
</evidence>
<keyword evidence="5" id="KW-0175">Coiled coil</keyword>
<dbReference type="Pfam" id="PF00072">
    <property type="entry name" value="Response_reg"/>
    <property type="match status" value="1"/>
</dbReference>
<dbReference type="PANTHER" id="PTHR45339">
    <property type="entry name" value="HYBRID SIGNAL TRANSDUCTION HISTIDINE KINASE J"/>
    <property type="match status" value="1"/>
</dbReference>
<keyword evidence="9" id="KW-0418">Kinase</keyword>
<dbReference type="CDD" id="cd00075">
    <property type="entry name" value="HATPase"/>
    <property type="match status" value="1"/>
</dbReference>
<evidence type="ECO:0000313" key="10">
    <source>
        <dbReference type="Proteomes" id="UP001228905"/>
    </source>
</evidence>
<dbReference type="SMART" id="SM00448">
    <property type="entry name" value="REC"/>
    <property type="match status" value="1"/>
</dbReference>
<evidence type="ECO:0000259" key="8">
    <source>
        <dbReference type="PROSITE" id="PS50110"/>
    </source>
</evidence>
<dbReference type="PROSITE" id="PS50109">
    <property type="entry name" value="HIS_KIN"/>
    <property type="match status" value="1"/>
</dbReference>
<dbReference type="Proteomes" id="UP001228905">
    <property type="component" value="Unassembled WGS sequence"/>
</dbReference>
<comment type="caution">
    <text evidence="9">The sequence shown here is derived from an EMBL/GenBank/DDBJ whole genome shotgun (WGS) entry which is preliminary data.</text>
</comment>
<dbReference type="InterPro" id="IPR003594">
    <property type="entry name" value="HATPase_dom"/>
</dbReference>
<dbReference type="EC" id="2.7.13.3" evidence="2"/>
<dbReference type="InterPro" id="IPR036890">
    <property type="entry name" value="HATPase_C_sf"/>
</dbReference>
<dbReference type="SMART" id="SM00387">
    <property type="entry name" value="HATPase_c"/>
    <property type="match status" value="1"/>
</dbReference>
<evidence type="ECO:0000256" key="4">
    <source>
        <dbReference type="PROSITE-ProRule" id="PRU00169"/>
    </source>
</evidence>
<evidence type="ECO:0000256" key="1">
    <source>
        <dbReference type="ARBA" id="ARBA00000085"/>
    </source>
</evidence>
<dbReference type="Gene3D" id="3.30.565.10">
    <property type="entry name" value="Histidine kinase-like ATPase, C-terminal domain"/>
    <property type="match status" value="1"/>
</dbReference>
<dbReference type="InterPro" id="IPR036097">
    <property type="entry name" value="HisK_dim/P_sf"/>
</dbReference>
<dbReference type="CDD" id="cd00082">
    <property type="entry name" value="HisKA"/>
    <property type="match status" value="1"/>
</dbReference>
<proteinExistence type="predicted"/>
<sequence length="605" mass="64050">MTQPAAPRTTREAMKLDGFIRHYRGMAIVRFGMVAGIVAILSRVASPAYVAWFGVLHASLYGVLMWAVAVAARDPDAARALKTLTVRTGLIVALISIHACWMALDVRIHTTSGAVRMEAGLLLIGVLMFTALQVHMSRLNYLAAIAPSIVSMLWIGIDSRFQGPGHGLVGALLIFVIAVVAATLRQQSTDRTLSDVRMALEEKNQELTEMVAEAQAARAAAEAANRAKSDFLAVTSHEIRTPLNAVLGLAEALRRETLSGRQRDLTEGIHEAGALLTRLLNAVLDISRIEAGKMTLAAAPFDVRRMAETLVKVWTPRASERGILLVLDLSDLPEPCVVRADGGKIEQALVNLVSNAVKFSPADSEIAITLAGRETEAGLALDISVADQGPGVSAEDRERIFEAYEQTDLGRGSGGAGLGLAICAGNLSLMGGAISVGEAPGGGALFGFSFEAPIAQAETTADAADSELDLQEGRPLRVLAAEDNAANRHVLRALLEPLPIELVLTEDGAQALEAMAAGVFDLVLMDANMPVMDGLTALKAIRARGGLTAATPVWMLTANVFEEDVARYRAAGADGVLRKPIDLDELFGAIRAAANRAETREVEAA</sequence>
<feature type="domain" description="Response regulatory" evidence="8">
    <location>
        <begin position="477"/>
        <end position="594"/>
    </location>
</feature>
<accession>A0ABU0IWS7</accession>
<dbReference type="GO" id="GO:0016301">
    <property type="term" value="F:kinase activity"/>
    <property type="evidence" value="ECO:0007669"/>
    <property type="project" value="UniProtKB-KW"/>
</dbReference>